<dbReference type="EMBL" id="JACHVT010000003">
    <property type="protein sequence ID" value="MBB2986615.1"/>
    <property type="molecule type" value="Genomic_DNA"/>
</dbReference>
<gene>
    <name evidence="4" type="ORF">DFJ68_2832</name>
    <name evidence="3" type="ORF">FHW14_001769</name>
</gene>
<dbReference type="Proteomes" id="UP000278440">
    <property type="component" value="Unassembled WGS sequence"/>
</dbReference>
<dbReference type="Proteomes" id="UP000590811">
    <property type="component" value="Unassembled WGS sequence"/>
</dbReference>
<proteinExistence type="predicted"/>
<evidence type="ECO:0000313" key="6">
    <source>
        <dbReference type="Proteomes" id="UP000590811"/>
    </source>
</evidence>
<evidence type="ECO:0000313" key="4">
    <source>
        <dbReference type="EMBL" id="RKT79365.1"/>
    </source>
</evidence>
<sequence length="152" mass="15057">MSAHSIVGTTWVVREIGGEPTGSPQPEIVFGDEGRLTGTTGVNRLMGGYEVDGAQLVFAGGTATTRMAGPPEMMRQEQGLAALLTGSVPFELDGGRLVLGSPDAGGPGHAVLERVAGGPDDGGSSAAAAQAGETDQGLAQTSPAQTPGAENG</sequence>
<dbReference type="InterPro" id="IPR053147">
    <property type="entry name" value="Hsp_HslJ-like"/>
</dbReference>
<protein>
    <submittedName>
        <fullName evidence="3">Heat shock protein HslJ</fullName>
    </submittedName>
    <submittedName>
        <fullName evidence="4">META domain-containing protein</fullName>
    </submittedName>
</protein>
<dbReference type="EMBL" id="RBXT01000001">
    <property type="protein sequence ID" value="RKT79365.1"/>
    <property type="molecule type" value="Genomic_DNA"/>
</dbReference>
<evidence type="ECO:0000259" key="2">
    <source>
        <dbReference type="Pfam" id="PF03724"/>
    </source>
</evidence>
<dbReference type="Gene3D" id="2.40.128.270">
    <property type="match status" value="1"/>
</dbReference>
<dbReference type="PANTHER" id="PTHR35535">
    <property type="entry name" value="HEAT SHOCK PROTEIN HSLJ"/>
    <property type="match status" value="1"/>
</dbReference>
<dbReference type="AlphaFoldDB" id="A0A495Y1V5"/>
<feature type="compositionally biased region" description="Low complexity" evidence="1">
    <location>
        <begin position="116"/>
        <end position="137"/>
    </location>
</feature>
<dbReference type="InterPro" id="IPR038670">
    <property type="entry name" value="HslJ-like_sf"/>
</dbReference>
<comment type="caution">
    <text evidence="4">The sequence shown here is derived from an EMBL/GenBank/DDBJ whole genome shotgun (WGS) entry which is preliminary data.</text>
</comment>
<keyword evidence="3" id="KW-0346">Stress response</keyword>
<accession>A0A495Y1V5</accession>
<dbReference type="PANTHER" id="PTHR35535:SF1">
    <property type="entry name" value="HEAT SHOCK PROTEIN HSLJ"/>
    <property type="match status" value="1"/>
</dbReference>
<dbReference type="InterPro" id="IPR005184">
    <property type="entry name" value="DUF306_Meta_HslJ"/>
</dbReference>
<evidence type="ECO:0000313" key="3">
    <source>
        <dbReference type="EMBL" id="MBB2986615.1"/>
    </source>
</evidence>
<reference evidence="4 5" key="1">
    <citation type="submission" date="2018-10" db="EMBL/GenBank/DDBJ databases">
        <title>Sequencing the genomes of 1000 actinobacteria strains.</title>
        <authorList>
            <person name="Klenk H.-P."/>
        </authorList>
    </citation>
    <scope>NUCLEOTIDE SEQUENCE [LARGE SCALE GENOMIC DNA]</scope>
    <source>
        <strain evidence="4 5">DSM 44267</strain>
    </source>
</reference>
<reference evidence="3 6" key="2">
    <citation type="submission" date="2020-08" db="EMBL/GenBank/DDBJ databases">
        <title>Genomic Encyclopedia of Type Strains, Phase IV (KMG-V): Genome sequencing to study the core and pangenomes of soil and plant-associated prokaryotes.</title>
        <authorList>
            <person name="Whitman W."/>
        </authorList>
    </citation>
    <scope>NUCLEOTIDE SEQUENCE [LARGE SCALE GENOMIC DNA]</scope>
    <source>
        <strain evidence="3 6">B3ACCR2</strain>
    </source>
</reference>
<dbReference type="Pfam" id="PF03724">
    <property type="entry name" value="META"/>
    <property type="match status" value="1"/>
</dbReference>
<evidence type="ECO:0000313" key="5">
    <source>
        <dbReference type="Proteomes" id="UP000278440"/>
    </source>
</evidence>
<keyword evidence="5" id="KW-1185">Reference proteome</keyword>
<feature type="domain" description="DUF306" evidence="2">
    <location>
        <begin position="5"/>
        <end position="101"/>
    </location>
</feature>
<organism evidence="4 5">
    <name type="scientific">Terracoccus luteus</name>
    <dbReference type="NCBI Taxonomy" id="53356"/>
    <lineage>
        <taxon>Bacteria</taxon>
        <taxon>Bacillati</taxon>
        <taxon>Actinomycetota</taxon>
        <taxon>Actinomycetes</taxon>
        <taxon>Micrococcales</taxon>
        <taxon>Intrasporangiaceae</taxon>
        <taxon>Terracoccus</taxon>
    </lineage>
</organism>
<dbReference type="RefSeq" id="WP_184509740.1">
    <property type="nucleotide sequence ID" value="NZ_JACHVT010000003.1"/>
</dbReference>
<feature type="region of interest" description="Disordered" evidence="1">
    <location>
        <begin position="101"/>
        <end position="152"/>
    </location>
</feature>
<evidence type="ECO:0000256" key="1">
    <source>
        <dbReference type="SAM" id="MobiDB-lite"/>
    </source>
</evidence>
<name>A0A495Y1V5_9MICO</name>